<sequence length="273" mass="29687">MTYLTPHLPFASSSPSLPPPSSHLVLSDTLSSPSHFATYHLVSAAVGKERRRVVWVDFRGEGRASWEAVLKKLGTPLPPASSKEFVHITPSSLPYSIPTNSTSPRLSDDGSRASLRATYDSVVPHLKEGSLVILDGLSELVWMGMSSVEVGSFVRAIFAKVRNTKSTLVSTVHADHLPLASSSTYNPRSSDSNADLLERLLRVGQGGWWRISHLPSGRSGDVMGEISSHPLSSYIEQGEKNGFTHVPRSNPLQYRLEASTVRVFPKGTGRGFL</sequence>
<dbReference type="InterPro" id="IPR018627">
    <property type="entry name" value="ELP6"/>
</dbReference>
<gene>
    <name evidence="3" type="ORF">IAR55_002559</name>
</gene>
<evidence type="ECO:0008006" key="5">
    <source>
        <dbReference type="Google" id="ProtNLM"/>
    </source>
</evidence>
<name>A0AAW0Z1T3_9TREE</name>
<accession>A0AAW0Z1T3</accession>
<protein>
    <recommendedName>
        <fullName evidence="5">Elongator complex protein 5</fullName>
    </recommendedName>
</protein>
<evidence type="ECO:0000256" key="1">
    <source>
        <dbReference type="ARBA" id="ARBA00005043"/>
    </source>
</evidence>
<evidence type="ECO:0000313" key="3">
    <source>
        <dbReference type="EMBL" id="KAK8861736.1"/>
    </source>
</evidence>
<dbReference type="GO" id="GO:0002098">
    <property type="term" value="P:tRNA wobble uridine modification"/>
    <property type="evidence" value="ECO:0007669"/>
    <property type="project" value="InterPro"/>
</dbReference>
<evidence type="ECO:0000313" key="4">
    <source>
        <dbReference type="Proteomes" id="UP001388673"/>
    </source>
</evidence>
<dbReference type="GO" id="GO:0033588">
    <property type="term" value="C:elongator holoenzyme complex"/>
    <property type="evidence" value="ECO:0007669"/>
    <property type="project" value="InterPro"/>
</dbReference>
<dbReference type="Gene3D" id="3.40.50.300">
    <property type="entry name" value="P-loop containing nucleotide triphosphate hydrolases"/>
    <property type="match status" value="1"/>
</dbReference>
<dbReference type="PANTHER" id="PTHR16184:SF6">
    <property type="entry name" value="ELONGATOR COMPLEX PROTEIN 6"/>
    <property type="match status" value="1"/>
</dbReference>
<proteinExistence type="inferred from homology"/>
<comment type="similarity">
    <text evidence="2">Belongs to the ELP6 family.</text>
</comment>
<dbReference type="AlphaFoldDB" id="A0AAW0Z1T3"/>
<dbReference type="PANTHER" id="PTHR16184">
    <property type="entry name" value="ELONGATOR COMPLEX PROTEIN 6"/>
    <property type="match status" value="1"/>
</dbReference>
<dbReference type="EMBL" id="JBCAWK010000004">
    <property type="protein sequence ID" value="KAK8861736.1"/>
    <property type="molecule type" value="Genomic_DNA"/>
</dbReference>
<comment type="pathway">
    <text evidence="1">tRNA modification; 5-methoxycarbonylmethyl-2-thiouridine-tRNA biosynthesis.</text>
</comment>
<dbReference type="KEGG" id="kne:92179817"/>
<organism evidence="3 4">
    <name type="scientific">Kwoniella newhampshirensis</name>
    <dbReference type="NCBI Taxonomy" id="1651941"/>
    <lineage>
        <taxon>Eukaryota</taxon>
        <taxon>Fungi</taxon>
        <taxon>Dikarya</taxon>
        <taxon>Basidiomycota</taxon>
        <taxon>Agaricomycotina</taxon>
        <taxon>Tremellomycetes</taxon>
        <taxon>Tremellales</taxon>
        <taxon>Cryptococcaceae</taxon>
        <taxon>Kwoniella</taxon>
    </lineage>
</organism>
<dbReference type="RefSeq" id="XP_066804361.1">
    <property type="nucleotide sequence ID" value="XM_066945672.1"/>
</dbReference>
<dbReference type="Proteomes" id="UP001388673">
    <property type="component" value="Unassembled WGS sequence"/>
</dbReference>
<keyword evidence="4" id="KW-1185">Reference proteome</keyword>
<dbReference type="InterPro" id="IPR027417">
    <property type="entry name" value="P-loop_NTPase"/>
</dbReference>
<comment type="caution">
    <text evidence="3">The sequence shown here is derived from an EMBL/GenBank/DDBJ whole genome shotgun (WGS) entry which is preliminary data.</text>
</comment>
<evidence type="ECO:0000256" key="2">
    <source>
        <dbReference type="ARBA" id="ARBA00008837"/>
    </source>
</evidence>
<dbReference type="GeneID" id="92179817"/>
<reference evidence="3 4" key="1">
    <citation type="journal article" date="2024" name="bioRxiv">
        <title>Comparative genomics of Cryptococcus and Kwoniella reveals pathogenesis evolution and contrasting karyotype dynamics via intercentromeric recombination or chromosome fusion.</title>
        <authorList>
            <person name="Coelho M.A."/>
            <person name="David-Palma M."/>
            <person name="Shea T."/>
            <person name="Bowers K."/>
            <person name="McGinley-Smith S."/>
            <person name="Mohammad A.W."/>
            <person name="Gnirke A."/>
            <person name="Yurkov A.M."/>
            <person name="Nowrousian M."/>
            <person name="Sun S."/>
            <person name="Cuomo C.A."/>
            <person name="Heitman J."/>
        </authorList>
    </citation>
    <scope>NUCLEOTIDE SEQUENCE [LARGE SCALE GENOMIC DNA]</scope>
    <source>
        <strain evidence="3 4">CBS 13917</strain>
    </source>
</reference>